<evidence type="ECO:0000313" key="11">
    <source>
        <dbReference type="Proteomes" id="UP000595375"/>
    </source>
</evidence>
<organism evidence="9 12">
    <name type="scientific">Fusobacterium canifelinum</name>
    <dbReference type="NCBI Taxonomy" id="285729"/>
    <lineage>
        <taxon>Bacteria</taxon>
        <taxon>Fusobacteriati</taxon>
        <taxon>Fusobacteriota</taxon>
        <taxon>Fusobacteriia</taxon>
        <taxon>Fusobacteriales</taxon>
        <taxon>Fusobacteriaceae</taxon>
        <taxon>Fusobacterium</taxon>
    </lineage>
</organism>
<keyword evidence="4 6" id="KW-1133">Transmembrane helix</keyword>
<sequence>MILLNPVVISVIVMSVLCLLKLNVLLALIISALVAGFAAGMPIGDIMGTLISGMGGQAETALSYILLGTLAVAIGNTGVASIISRKVASVVNGKKLVILIIIAIFGCFSQNLIPVHIAYIPILIPPLISVMNKLKLDRRAMACSLTFSLKMPYIAIPAGFGLIFQGIIATQMTENGMPVNKLDVWKSTWILGVAMIIGLLIALLFSYRKDREYQDLPLKGIEIEEAEKMETKHWLTLLAALAAFVVPVIYGSLPLGALAALVLMFVFGVLKWKDIDKTIGGGMQLMGLIAFIMLIASGYATVIKQTGAVEELVNSIYGMIGGSKPIGVLLMLLVGLLVTMGIGTSFGTIPVVAAIYIPLCLKLGLSASGSVVILAAAAALGDAGSPASDSTLGPTSGLNVDGQHDHIWDTCVPTFLHFNILLIIGGFIGGMFF</sequence>
<evidence type="ECO:0000313" key="9">
    <source>
        <dbReference type="EMBL" id="QQB74899.1"/>
    </source>
</evidence>
<keyword evidence="2" id="KW-1003">Cell membrane</keyword>
<feature type="domain" description="Na+/H+ antiporter NhaC-like C-terminal" evidence="7">
    <location>
        <begin position="145"/>
        <end position="425"/>
    </location>
</feature>
<evidence type="ECO:0000256" key="4">
    <source>
        <dbReference type="ARBA" id="ARBA00022989"/>
    </source>
</evidence>
<evidence type="ECO:0000256" key="2">
    <source>
        <dbReference type="ARBA" id="ARBA00022475"/>
    </source>
</evidence>
<feature type="transmembrane region" description="Helical" evidence="6">
    <location>
        <begin position="61"/>
        <end position="84"/>
    </location>
</feature>
<feature type="transmembrane region" description="Helical" evidence="6">
    <location>
        <begin position="145"/>
        <end position="168"/>
    </location>
</feature>
<feature type="transmembrane region" description="Helical" evidence="6">
    <location>
        <begin position="415"/>
        <end position="432"/>
    </location>
</feature>
<gene>
    <name evidence="9" type="ORF">I6H56_05460</name>
    <name evidence="10" type="ORF">I6I83_04595</name>
</gene>
<evidence type="ECO:0000259" key="7">
    <source>
        <dbReference type="Pfam" id="PF03553"/>
    </source>
</evidence>
<feature type="transmembrane region" description="Helical" evidence="6">
    <location>
        <begin position="234"/>
        <end position="250"/>
    </location>
</feature>
<feature type="domain" description="Putative Na+/H+ antiporter N-terminal" evidence="8">
    <location>
        <begin position="5"/>
        <end position="90"/>
    </location>
</feature>
<evidence type="ECO:0000259" key="8">
    <source>
        <dbReference type="Pfam" id="PF13726"/>
    </source>
</evidence>
<dbReference type="RefSeq" id="WP_198481278.1">
    <property type="nucleotide sequence ID" value="NZ_CP066022.1"/>
</dbReference>
<evidence type="ECO:0000256" key="3">
    <source>
        <dbReference type="ARBA" id="ARBA00022692"/>
    </source>
</evidence>
<comment type="subcellular location">
    <subcellularLocation>
        <location evidence="1">Cell membrane</location>
        <topology evidence="1">Multi-pass membrane protein</topology>
    </subcellularLocation>
</comment>
<dbReference type="GO" id="GO:0005886">
    <property type="term" value="C:plasma membrane"/>
    <property type="evidence" value="ECO:0007669"/>
    <property type="project" value="UniProtKB-SubCell"/>
</dbReference>
<dbReference type="EMBL" id="CP066022">
    <property type="protein sequence ID" value="QQB74899.1"/>
    <property type="molecule type" value="Genomic_DNA"/>
</dbReference>
<name>A0A7T9LGB6_9FUSO</name>
<dbReference type="InterPro" id="IPR032813">
    <property type="entry name" value="Na_H_antiport_N"/>
</dbReference>
<dbReference type="InterPro" id="IPR052576">
    <property type="entry name" value="AA_Transporter-Related"/>
</dbReference>
<accession>A0A7T9LGB6</accession>
<evidence type="ECO:0000256" key="5">
    <source>
        <dbReference type="ARBA" id="ARBA00023136"/>
    </source>
</evidence>
<dbReference type="Proteomes" id="UP000595577">
    <property type="component" value="Chromosome"/>
</dbReference>
<dbReference type="Pfam" id="PF13726">
    <property type="entry name" value="Na_H_antiport_2"/>
    <property type="match status" value="1"/>
</dbReference>
<feature type="transmembrane region" description="Helical" evidence="6">
    <location>
        <begin position="96"/>
        <end position="124"/>
    </location>
</feature>
<dbReference type="PANTHER" id="PTHR37821">
    <property type="entry name" value="AMINO ACID TRANSPORTER YUIF-RELATED"/>
    <property type="match status" value="1"/>
</dbReference>
<dbReference type="AlphaFoldDB" id="A0A7T9LGB6"/>
<protein>
    <submittedName>
        <fullName evidence="9">Sodium:proton antiporter</fullName>
    </submittedName>
</protein>
<feature type="transmembrane region" description="Helical" evidence="6">
    <location>
        <begin position="188"/>
        <end position="207"/>
    </location>
</feature>
<dbReference type="Pfam" id="PF03553">
    <property type="entry name" value="Na_H_antiporter"/>
    <property type="match status" value="1"/>
</dbReference>
<evidence type="ECO:0000313" key="10">
    <source>
        <dbReference type="EMBL" id="QQS88417.1"/>
    </source>
</evidence>
<reference evidence="9 12" key="1">
    <citation type="submission" date="2020-12" db="EMBL/GenBank/DDBJ databases">
        <title>FDA dAtabase for Regulatory Grade micrObial Sequences (FDA-ARGOS): Supporting development and validation of Infectious Disease Dx tests.</title>
        <authorList>
            <person name="Sproer C."/>
            <person name="Gronow S."/>
            <person name="Severitt S."/>
            <person name="Schroder I."/>
            <person name="Tallon L."/>
            <person name="Sadzewicz L."/>
            <person name="Zhao X."/>
            <person name="Boylan J."/>
            <person name="Ott S."/>
            <person name="Bowen H."/>
            <person name="Vavikolanu K."/>
            <person name="Mehta A."/>
            <person name="Aluvathingal J."/>
            <person name="Nadendla S."/>
            <person name="Lowell S."/>
            <person name="Myers T."/>
            <person name="Yan Y."/>
            <person name="Sichtig H."/>
        </authorList>
    </citation>
    <scope>NUCLEOTIDE SEQUENCE [LARGE SCALE GENOMIC DNA]</scope>
    <source>
        <strain evidence="10 11">FDAARGOS_1126</strain>
        <strain evidence="9 12">FDAARGOS_999</strain>
    </source>
</reference>
<keyword evidence="5 6" id="KW-0472">Membrane</keyword>
<dbReference type="PANTHER" id="PTHR37821:SF1">
    <property type="entry name" value="AMINO ACID TRANSPORTER YUIF-RELATED"/>
    <property type="match status" value="1"/>
</dbReference>
<feature type="transmembrane region" description="Helical" evidence="6">
    <location>
        <begin position="285"/>
        <end position="306"/>
    </location>
</feature>
<feature type="transmembrane region" description="Helical" evidence="6">
    <location>
        <begin position="12"/>
        <end position="40"/>
    </location>
</feature>
<keyword evidence="11" id="KW-1185">Reference proteome</keyword>
<evidence type="ECO:0000256" key="1">
    <source>
        <dbReference type="ARBA" id="ARBA00004651"/>
    </source>
</evidence>
<evidence type="ECO:0000256" key="6">
    <source>
        <dbReference type="SAM" id="Phobius"/>
    </source>
</evidence>
<feature type="transmembrane region" description="Helical" evidence="6">
    <location>
        <begin position="363"/>
        <end position="381"/>
    </location>
</feature>
<evidence type="ECO:0000313" key="12">
    <source>
        <dbReference type="Proteomes" id="UP000595577"/>
    </source>
</evidence>
<proteinExistence type="predicted"/>
<dbReference type="Proteomes" id="UP000595375">
    <property type="component" value="Chromosome"/>
</dbReference>
<dbReference type="EMBL" id="CP068114">
    <property type="protein sequence ID" value="QQS88417.1"/>
    <property type="molecule type" value="Genomic_DNA"/>
</dbReference>
<feature type="transmembrane region" description="Helical" evidence="6">
    <location>
        <begin position="326"/>
        <end position="356"/>
    </location>
</feature>
<keyword evidence="3 6" id="KW-0812">Transmembrane</keyword>
<dbReference type="InterPro" id="IPR018461">
    <property type="entry name" value="Na/H_Antiport_NhaC-like_C"/>
</dbReference>